<dbReference type="PANTHER" id="PTHR48111:SF36">
    <property type="entry name" value="TRANSCRIPTIONAL REGULATORY PROTEIN CUTR"/>
    <property type="match status" value="1"/>
</dbReference>
<evidence type="ECO:0000259" key="5">
    <source>
        <dbReference type="PROSITE" id="PS51755"/>
    </source>
</evidence>
<dbReference type="Gene3D" id="3.40.50.2300">
    <property type="match status" value="1"/>
</dbReference>
<evidence type="ECO:0000256" key="1">
    <source>
        <dbReference type="ARBA" id="ARBA00023125"/>
    </source>
</evidence>
<dbReference type="Pfam" id="PF00072">
    <property type="entry name" value="Response_reg"/>
    <property type="match status" value="1"/>
</dbReference>
<keyword evidence="2" id="KW-0597">Phosphoprotein</keyword>
<dbReference type="Pfam" id="PF00486">
    <property type="entry name" value="Trans_reg_C"/>
    <property type="match status" value="1"/>
</dbReference>
<evidence type="ECO:0000313" key="6">
    <source>
        <dbReference type="EMBL" id="GGQ33379.1"/>
    </source>
</evidence>
<evidence type="ECO:0000259" key="4">
    <source>
        <dbReference type="PROSITE" id="PS50110"/>
    </source>
</evidence>
<protein>
    <submittedName>
        <fullName evidence="6">DNA-binding response regulator</fullName>
    </submittedName>
</protein>
<accession>A0ABQ2RM04</accession>
<reference evidence="7" key="1">
    <citation type="journal article" date="2019" name="Int. J. Syst. Evol. Microbiol.">
        <title>The Global Catalogue of Microorganisms (GCM) 10K type strain sequencing project: providing services to taxonomists for standard genome sequencing and annotation.</title>
        <authorList>
            <consortium name="The Broad Institute Genomics Platform"/>
            <consortium name="The Broad Institute Genome Sequencing Center for Infectious Disease"/>
            <person name="Wu L."/>
            <person name="Ma J."/>
        </authorList>
    </citation>
    <scope>NUCLEOTIDE SEQUENCE [LARGE SCALE GENOMIC DNA]</scope>
    <source>
        <strain evidence="7">JCM 3115</strain>
    </source>
</reference>
<dbReference type="SUPFAM" id="SSF52172">
    <property type="entry name" value="CheY-like"/>
    <property type="match status" value="1"/>
</dbReference>
<dbReference type="EMBL" id="BMQJ01000033">
    <property type="protein sequence ID" value="GGQ33379.1"/>
    <property type="molecule type" value="Genomic_DNA"/>
</dbReference>
<dbReference type="PANTHER" id="PTHR48111">
    <property type="entry name" value="REGULATOR OF RPOS"/>
    <property type="match status" value="1"/>
</dbReference>
<dbReference type="GO" id="GO:0003677">
    <property type="term" value="F:DNA binding"/>
    <property type="evidence" value="ECO:0007669"/>
    <property type="project" value="UniProtKB-KW"/>
</dbReference>
<dbReference type="CDD" id="cd00383">
    <property type="entry name" value="trans_reg_C"/>
    <property type="match status" value="1"/>
</dbReference>
<keyword evidence="7" id="KW-1185">Reference proteome</keyword>
<sequence>MQPRFEYECRVRILVAEDERDLADLVAVGLRRHAMAVDVVYDGAAAVERLAVHDYDVLVLDRDLPEMHGDLVCRELVARGSRTRILMMTAAASVPERVAGLGMGADDYLPKPFDYAELVARVQALGRRSRSAVPPVLTRHGIVLDPHRLQASRDGRHLHLSLKEFAVLEVLMRADGTVVSSERLLEEAWDENADPFTTVVRVLISRLRAKLGDPPCIQTVPGAGYLL</sequence>
<dbReference type="InterPro" id="IPR001789">
    <property type="entry name" value="Sig_transdc_resp-reg_receiver"/>
</dbReference>
<dbReference type="InterPro" id="IPR001867">
    <property type="entry name" value="OmpR/PhoB-type_DNA-bd"/>
</dbReference>
<dbReference type="SMART" id="SM00448">
    <property type="entry name" value="REC"/>
    <property type="match status" value="1"/>
</dbReference>
<comment type="caution">
    <text evidence="6">The sequence shown here is derived from an EMBL/GenBank/DDBJ whole genome shotgun (WGS) entry which is preliminary data.</text>
</comment>
<proteinExistence type="predicted"/>
<organism evidence="6 7">
    <name type="scientific">Streptosporangium pseudovulgare</name>
    <dbReference type="NCBI Taxonomy" id="35765"/>
    <lineage>
        <taxon>Bacteria</taxon>
        <taxon>Bacillati</taxon>
        <taxon>Actinomycetota</taxon>
        <taxon>Actinomycetes</taxon>
        <taxon>Streptosporangiales</taxon>
        <taxon>Streptosporangiaceae</taxon>
        <taxon>Streptosporangium</taxon>
    </lineage>
</organism>
<dbReference type="InterPro" id="IPR011006">
    <property type="entry name" value="CheY-like_superfamily"/>
</dbReference>
<dbReference type="SMART" id="SM00862">
    <property type="entry name" value="Trans_reg_C"/>
    <property type="match status" value="1"/>
</dbReference>
<keyword evidence="1 3" id="KW-0238">DNA-binding</keyword>
<dbReference type="Gene3D" id="1.10.10.10">
    <property type="entry name" value="Winged helix-like DNA-binding domain superfamily/Winged helix DNA-binding domain"/>
    <property type="match status" value="1"/>
</dbReference>
<gene>
    <name evidence="6" type="ORF">GCM10010140_74310</name>
</gene>
<dbReference type="PROSITE" id="PS51755">
    <property type="entry name" value="OMPR_PHOB"/>
    <property type="match status" value="1"/>
</dbReference>
<feature type="DNA-binding region" description="OmpR/PhoB-type" evidence="3">
    <location>
        <begin position="134"/>
        <end position="227"/>
    </location>
</feature>
<dbReference type="PROSITE" id="PS50110">
    <property type="entry name" value="RESPONSE_REGULATORY"/>
    <property type="match status" value="1"/>
</dbReference>
<dbReference type="Proteomes" id="UP000611554">
    <property type="component" value="Unassembled WGS sequence"/>
</dbReference>
<dbReference type="Gene3D" id="6.10.250.690">
    <property type="match status" value="1"/>
</dbReference>
<feature type="domain" description="Response regulatory" evidence="4">
    <location>
        <begin position="12"/>
        <end position="126"/>
    </location>
</feature>
<dbReference type="InterPro" id="IPR039420">
    <property type="entry name" value="WalR-like"/>
</dbReference>
<evidence type="ECO:0000256" key="2">
    <source>
        <dbReference type="PROSITE-ProRule" id="PRU00169"/>
    </source>
</evidence>
<dbReference type="InterPro" id="IPR036388">
    <property type="entry name" value="WH-like_DNA-bd_sf"/>
</dbReference>
<evidence type="ECO:0000256" key="3">
    <source>
        <dbReference type="PROSITE-ProRule" id="PRU01091"/>
    </source>
</evidence>
<name>A0ABQ2RM04_9ACTN</name>
<feature type="modified residue" description="4-aspartylphosphate" evidence="2">
    <location>
        <position position="61"/>
    </location>
</feature>
<feature type="domain" description="OmpR/PhoB-type" evidence="5">
    <location>
        <begin position="134"/>
        <end position="227"/>
    </location>
</feature>
<evidence type="ECO:0000313" key="7">
    <source>
        <dbReference type="Proteomes" id="UP000611554"/>
    </source>
</evidence>